<evidence type="ECO:0000313" key="2">
    <source>
        <dbReference type="EMBL" id="PYC47795.1"/>
    </source>
</evidence>
<dbReference type="Gene3D" id="3.30.70.1440">
    <property type="entry name" value="Multidrug efflux transporter AcrB pore domain"/>
    <property type="match status" value="1"/>
</dbReference>
<feature type="transmembrane region" description="Helical" evidence="1">
    <location>
        <begin position="530"/>
        <end position="550"/>
    </location>
</feature>
<dbReference type="SUPFAM" id="SSF82693">
    <property type="entry name" value="Multidrug efflux transporter AcrB pore domain, PN1, PN2, PC1 and PC2 subdomains"/>
    <property type="match status" value="1"/>
</dbReference>
<feature type="transmembrane region" description="Helical" evidence="1">
    <location>
        <begin position="1100"/>
        <end position="1123"/>
    </location>
</feature>
<dbReference type="SUPFAM" id="SSF82866">
    <property type="entry name" value="Multidrug efflux transporter AcrB transmembrane domain"/>
    <property type="match status" value="2"/>
</dbReference>
<feature type="transmembrane region" description="Helical" evidence="1">
    <location>
        <begin position="333"/>
        <end position="354"/>
    </location>
</feature>
<dbReference type="Pfam" id="PF00873">
    <property type="entry name" value="ACR_tran"/>
    <property type="match status" value="1"/>
</dbReference>
<dbReference type="OrthoDB" id="174266at2"/>
<name>A0A2V4MM77_9RHOB</name>
<dbReference type="Gene3D" id="3.30.2090.10">
    <property type="entry name" value="Multidrug efflux transporter AcrB TolC docking domain, DN and DC subdomains"/>
    <property type="match status" value="2"/>
</dbReference>
<keyword evidence="1" id="KW-1133">Transmembrane helix</keyword>
<dbReference type="InterPro" id="IPR001036">
    <property type="entry name" value="Acrflvin-R"/>
</dbReference>
<evidence type="ECO:0000256" key="1">
    <source>
        <dbReference type="SAM" id="Phobius"/>
    </source>
</evidence>
<evidence type="ECO:0000313" key="3">
    <source>
        <dbReference type="Proteomes" id="UP000248012"/>
    </source>
</evidence>
<feature type="transmembrane region" description="Helical" evidence="1">
    <location>
        <begin position="975"/>
        <end position="994"/>
    </location>
</feature>
<dbReference type="PRINTS" id="PR00702">
    <property type="entry name" value="ACRIFLAVINRP"/>
</dbReference>
<keyword evidence="1" id="KW-0472">Membrane</keyword>
<dbReference type="GO" id="GO:0042910">
    <property type="term" value="F:xenobiotic transmembrane transporter activity"/>
    <property type="evidence" value="ECO:0007669"/>
    <property type="project" value="TreeGrafter"/>
</dbReference>
<sequence length="1129" mass="120900">MVRGIPPTAGGLLSYFTRHRTAANLLLVVLLVLGLAAAPQMRAQFFPDVIIDTVSVSVVWDGAGAEDVDAAIVQPLEPALLAVEGVENATATSREGRATINLEFEPSYDMSRAADDVQSAVDAVTTLPEEAEEPSVVRGAWRDRVTDIVITGPVDAAQLGLFADELVTRLFAEGVTRTTIRGVAAPQTIVEVTGASLIKHRITMAEIAVAIAEEVDADPAGDMEGANARLRTGVEKRTPEAIANITLRAGTDGTPLTVGDVAVIRLEGIDRDRSYFVGDDPAMSVRVDRSARGDAIGIQHTVEEVAAKMEETLPAGVSIDLIRTRAEAISARLNILLDNGLMGLGLVVMLLFLFLNARTAFWVAAGIPVSMLAAIAAMYMMGMTINMISLFALIITLGIVVDDAIVVGEHADARVRDYGEPPVVAAETAAKRMALPVFSASLTTIIAFFGLTAVGGRFGNLIADIPITVIAVLAASLVECFLILPNHMSHALTASGKDHWYDWPSRTVNKGFEWGRSTLFRPAMRGVVTLRYPVIAVVLLLLASHVSLLIGGDVKWRFFNAPERGSVTGNFAMLSGATSDDTRAMMREMQRATEQVAAEYQEKYGVDPVDYVIAEIGGNSGRPLASADTKDNSLLGGIAIELIDADLRPYSSFAFVADLQEAVRHHPLAEEVSFRGWRSGPGGEALDVQFYGASAEDLKKAAEALKEALLPFPEVSAVEDNLAYDKEELILDLTAQGQALGFTIDGLGRVLRARVGGIEAATYPEGPRSAAIRVELPEGELTADFLERMYMRTGTGAYVPLADIVKVTRRDGFSTVRRENGLRLISVTGDISEDDPARAEEILLTLETEILPKIASELQVEWRLSGLSEQEDEFLNDAMLGLILTLTGIYLVLAWVFSSWTRPVVVMAIIPFGLVGMIYGHWIWEVPLSMFSVVGGLGMTGIIINDSIVLVTTIDEYAEKRGLVPAIIDGAADRLRPVMLTTMTTVLGLAPLLYEQSQQAQFLKPTVITLVYGLGFGMLLVLLVVPALMAMQLDVARQTGTFKRALRMRGPHIAGLRAAAMGGFAVMLAWLGATMGAMAIGGALAGPLARLAPVSSLGGAFLVFAAGLAAFLTLAYAVMTAIIHRRRRA</sequence>
<protein>
    <submittedName>
        <fullName evidence="2">Acriflavine resistance protein B</fullName>
    </submittedName>
</protein>
<keyword evidence="1" id="KW-0812">Transmembrane</keyword>
<feature type="transmembrane region" description="Helical" evidence="1">
    <location>
        <begin position="904"/>
        <end position="924"/>
    </location>
</feature>
<comment type="caution">
    <text evidence="2">The sequence shown here is derived from an EMBL/GenBank/DDBJ whole genome shotgun (WGS) entry which is preliminary data.</text>
</comment>
<feature type="transmembrane region" description="Helical" evidence="1">
    <location>
        <begin position="387"/>
        <end position="407"/>
    </location>
</feature>
<dbReference type="Gene3D" id="3.30.70.1430">
    <property type="entry name" value="Multidrug efflux transporter AcrB pore domain"/>
    <property type="match status" value="2"/>
</dbReference>
<organism evidence="2 3">
    <name type="scientific">Litorivita pollutaquae</name>
    <dbReference type="NCBI Taxonomy" id="2200892"/>
    <lineage>
        <taxon>Bacteria</taxon>
        <taxon>Pseudomonadati</taxon>
        <taxon>Pseudomonadota</taxon>
        <taxon>Alphaproteobacteria</taxon>
        <taxon>Rhodobacterales</taxon>
        <taxon>Paracoccaceae</taxon>
        <taxon>Litorivita</taxon>
    </lineage>
</organism>
<dbReference type="InterPro" id="IPR027463">
    <property type="entry name" value="AcrB_DN_DC_subdom"/>
</dbReference>
<dbReference type="PANTHER" id="PTHR32063:SF33">
    <property type="entry name" value="RND SUPERFAMILY EFFLUX PUMP PERMEASE COMPONENT"/>
    <property type="match status" value="1"/>
</dbReference>
<gene>
    <name evidence="2" type="ORF">DI396_06760</name>
</gene>
<reference evidence="2 3" key="1">
    <citation type="submission" date="2018-05" db="EMBL/GenBank/DDBJ databases">
        <title>Oceanovita maritima gen. nov., sp. nov., a marine bacterium in the family Rhodobacteraceae isolated from surface seawater of Lundu port Xiamen, China.</title>
        <authorList>
            <person name="Hetharua B.H."/>
            <person name="Min D."/>
            <person name="Liao H."/>
            <person name="Tian Y."/>
        </authorList>
    </citation>
    <scope>NUCLEOTIDE SEQUENCE [LARGE SCALE GENOMIC DNA]</scope>
    <source>
        <strain evidence="2 3">FSX-11</strain>
    </source>
</reference>
<dbReference type="PANTHER" id="PTHR32063">
    <property type="match status" value="1"/>
</dbReference>
<feature type="transmembrane region" description="Helical" evidence="1">
    <location>
        <begin position="437"/>
        <end position="459"/>
    </location>
</feature>
<feature type="transmembrane region" description="Helical" evidence="1">
    <location>
        <begin position="1006"/>
        <end position="1033"/>
    </location>
</feature>
<keyword evidence="3" id="KW-1185">Reference proteome</keyword>
<feature type="transmembrane region" description="Helical" evidence="1">
    <location>
        <begin position="878"/>
        <end position="897"/>
    </location>
</feature>
<dbReference type="Proteomes" id="UP000248012">
    <property type="component" value="Unassembled WGS sequence"/>
</dbReference>
<accession>A0A2V4MM77</accession>
<dbReference type="EMBL" id="QFVT01000004">
    <property type="protein sequence ID" value="PYC47795.1"/>
    <property type="molecule type" value="Genomic_DNA"/>
</dbReference>
<feature type="transmembrane region" description="Helical" evidence="1">
    <location>
        <begin position="930"/>
        <end position="954"/>
    </location>
</feature>
<dbReference type="Gene3D" id="3.30.70.1320">
    <property type="entry name" value="Multidrug efflux transporter AcrB pore domain like"/>
    <property type="match status" value="1"/>
</dbReference>
<dbReference type="Gene3D" id="1.20.1640.10">
    <property type="entry name" value="Multidrug efflux transporter AcrB transmembrane domain"/>
    <property type="match status" value="2"/>
</dbReference>
<dbReference type="RefSeq" id="WP_110795445.1">
    <property type="nucleotide sequence ID" value="NZ_KZ826483.1"/>
</dbReference>
<dbReference type="AlphaFoldDB" id="A0A2V4MM77"/>
<dbReference type="SUPFAM" id="SSF82714">
    <property type="entry name" value="Multidrug efflux transporter AcrB TolC docking domain, DN and DC subdomains"/>
    <property type="match status" value="1"/>
</dbReference>
<dbReference type="GO" id="GO:0005886">
    <property type="term" value="C:plasma membrane"/>
    <property type="evidence" value="ECO:0007669"/>
    <property type="project" value="TreeGrafter"/>
</dbReference>
<feature type="transmembrane region" description="Helical" evidence="1">
    <location>
        <begin position="361"/>
        <end position="381"/>
    </location>
</feature>
<feature type="transmembrane region" description="Helical" evidence="1">
    <location>
        <begin position="1054"/>
        <end position="1080"/>
    </location>
</feature>
<proteinExistence type="predicted"/>
<feature type="transmembrane region" description="Helical" evidence="1">
    <location>
        <begin position="465"/>
        <end position="484"/>
    </location>
</feature>